<dbReference type="AlphaFoldDB" id="A0A445F1X1"/>
<keyword evidence="1" id="KW-0472">Membrane</keyword>
<protein>
    <submittedName>
        <fullName evidence="2">Uncharacterized protein</fullName>
    </submittedName>
</protein>
<reference evidence="2 3" key="1">
    <citation type="submission" date="2018-09" db="EMBL/GenBank/DDBJ databases">
        <title>A high-quality reference genome of wild soybean provides a powerful tool to mine soybean genomes.</title>
        <authorList>
            <person name="Xie M."/>
            <person name="Chung C.Y.L."/>
            <person name="Li M.-W."/>
            <person name="Wong F.-L."/>
            <person name="Chan T.-F."/>
            <person name="Lam H.-M."/>
        </authorList>
    </citation>
    <scope>NUCLEOTIDE SEQUENCE [LARGE SCALE GENOMIC DNA]</scope>
    <source>
        <strain evidence="3">cv. W05</strain>
        <tissue evidence="2">Hypocotyl of etiolated seedlings</tissue>
    </source>
</reference>
<sequence length="79" mass="9442">MTESKEATLLEAEKISCRKSEVDFKFLCFLLVSQVKNWEVTHSYFRDLLFFIIIIIIIIISCFRKLEDLMVQLLQQLRL</sequence>
<dbReference type="Proteomes" id="UP000289340">
    <property type="component" value="Chromosome 20"/>
</dbReference>
<evidence type="ECO:0000313" key="2">
    <source>
        <dbReference type="EMBL" id="RZB42740.1"/>
    </source>
</evidence>
<proteinExistence type="predicted"/>
<dbReference type="EMBL" id="QZWG01000020">
    <property type="protein sequence ID" value="RZB42740.1"/>
    <property type="molecule type" value="Genomic_DNA"/>
</dbReference>
<keyword evidence="3" id="KW-1185">Reference proteome</keyword>
<evidence type="ECO:0000256" key="1">
    <source>
        <dbReference type="SAM" id="Phobius"/>
    </source>
</evidence>
<keyword evidence="1" id="KW-0812">Transmembrane</keyword>
<feature type="transmembrane region" description="Helical" evidence="1">
    <location>
        <begin position="44"/>
        <end position="63"/>
    </location>
</feature>
<comment type="caution">
    <text evidence="2">The sequence shown here is derived from an EMBL/GenBank/DDBJ whole genome shotgun (WGS) entry which is preliminary data.</text>
</comment>
<organism evidence="2 3">
    <name type="scientific">Glycine soja</name>
    <name type="common">Wild soybean</name>
    <dbReference type="NCBI Taxonomy" id="3848"/>
    <lineage>
        <taxon>Eukaryota</taxon>
        <taxon>Viridiplantae</taxon>
        <taxon>Streptophyta</taxon>
        <taxon>Embryophyta</taxon>
        <taxon>Tracheophyta</taxon>
        <taxon>Spermatophyta</taxon>
        <taxon>Magnoliopsida</taxon>
        <taxon>eudicotyledons</taxon>
        <taxon>Gunneridae</taxon>
        <taxon>Pentapetalae</taxon>
        <taxon>rosids</taxon>
        <taxon>fabids</taxon>
        <taxon>Fabales</taxon>
        <taxon>Fabaceae</taxon>
        <taxon>Papilionoideae</taxon>
        <taxon>50 kb inversion clade</taxon>
        <taxon>NPAAA clade</taxon>
        <taxon>indigoferoid/millettioid clade</taxon>
        <taxon>Phaseoleae</taxon>
        <taxon>Glycine</taxon>
        <taxon>Glycine subgen. Soja</taxon>
    </lineage>
</organism>
<gene>
    <name evidence="2" type="ORF">D0Y65_053355</name>
</gene>
<name>A0A445F1X1_GLYSO</name>
<keyword evidence="1" id="KW-1133">Transmembrane helix</keyword>
<accession>A0A445F1X1</accession>
<evidence type="ECO:0000313" key="3">
    <source>
        <dbReference type="Proteomes" id="UP000289340"/>
    </source>
</evidence>